<evidence type="ECO:0000313" key="8">
    <source>
        <dbReference type="EMBL" id="SMH55421.1"/>
    </source>
</evidence>
<accession>A0A1X7PT78</accession>
<organism evidence="8 9">
    <name type="scientific">Mesorhizobium australicum</name>
    <dbReference type="NCBI Taxonomy" id="536018"/>
    <lineage>
        <taxon>Bacteria</taxon>
        <taxon>Pseudomonadati</taxon>
        <taxon>Pseudomonadota</taxon>
        <taxon>Alphaproteobacteria</taxon>
        <taxon>Hyphomicrobiales</taxon>
        <taxon>Phyllobacteriaceae</taxon>
        <taxon>Mesorhizobium</taxon>
    </lineage>
</organism>
<reference evidence="8 9" key="1">
    <citation type="submission" date="2017-04" db="EMBL/GenBank/DDBJ databases">
        <authorList>
            <person name="Afonso C.L."/>
            <person name="Miller P.J."/>
            <person name="Scott M.A."/>
            <person name="Spackman E."/>
            <person name="Goraichik I."/>
            <person name="Dimitrov K.M."/>
            <person name="Suarez D.L."/>
            <person name="Swayne D.E."/>
        </authorList>
    </citation>
    <scope>NUCLEOTIDE SEQUENCE [LARGE SCALE GENOMIC DNA]</scope>
    <source>
        <strain evidence="8 9">B5P</strain>
    </source>
</reference>
<gene>
    <name evidence="8" type="ORF">SAMN02982922_5344</name>
</gene>
<evidence type="ECO:0000313" key="9">
    <source>
        <dbReference type="Proteomes" id="UP000193083"/>
    </source>
</evidence>
<feature type="domain" description="EamA" evidence="7">
    <location>
        <begin position="154"/>
        <end position="285"/>
    </location>
</feature>
<protein>
    <submittedName>
        <fullName evidence="8">Permease of the drug/metabolite transporter (DMT) superfamily</fullName>
    </submittedName>
</protein>
<comment type="subcellular location">
    <subcellularLocation>
        <location evidence="1">Cell membrane</location>
        <topology evidence="1">Multi-pass membrane protein</topology>
    </subcellularLocation>
</comment>
<feature type="transmembrane region" description="Helical" evidence="6">
    <location>
        <begin position="30"/>
        <end position="52"/>
    </location>
</feature>
<feature type="domain" description="EamA" evidence="7">
    <location>
        <begin position="5"/>
        <end position="137"/>
    </location>
</feature>
<sequence length="296" mass="31930">MQHAAYILLTLTTLFWGGNAIAGKVAVGHISPMLLTGLRWTFAFALLLPFAWPQLKRDWTKARSSMLTLFLLGAVGFTAYNLAFYSALLYTTAVNVSIEHAAIPMVIFIANFLLFGTRVTWLQVAGFILSVVGVIVVASHGDPHRLLSLDLNQGDALMLLAILFYGGYTVMLRFKPDIHWQTMMLALTGSAAIASVPFVIVEFATGAGIWPDAAGWAVGAYTVIFPSLLAQAFYMRGVELIGPNRAGLFINLVPIFGTLLAIALLGEAFEAYHAVAIVLVMGGIGIAEWSGRRAHG</sequence>
<dbReference type="OrthoDB" id="9806889at2"/>
<dbReference type="Pfam" id="PF00892">
    <property type="entry name" value="EamA"/>
    <property type="match status" value="2"/>
</dbReference>
<dbReference type="PANTHER" id="PTHR32322:SF18">
    <property type="entry name" value="S-ADENOSYLMETHIONINE_S-ADENOSYLHOMOCYSTEINE TRANSPORTER"/>
    <property type="match status" value="1"/>
</dbReference>
<dbReference type="InterPro" id="IPR000620">
    <property type="entry name" value="EamA_dom"/>
</dbReference>
<feature type="transmembrane region" description="Helical" evidence="6">
    <location>
        <begin position="246"/>
        <end position="265"/>
    </location>
</feature>
<dbReference type="InterPro" id="IPR037185">
    <property type="entry name" value="EmrE-like"/>
</dbReference>
<feature type="transmembrane region" description="Helical" evidence="6">
    <location>
        <begin position="121"/>
        <end position="141"/>
    </location>
</feature>
<evidence type="ECO:0000256" key="2">
    <source>
        <dbReference type="ARBA" id="ARBA00022475"/>
    </source>
</evidence>
<proteinExistence type="predicted"/>
<keyword evidence="9" id="KW-1185">Reference proteome</keyword>
<feature type="transmembrane region" description="Helical" evidence="6">
    <location>
        <begin position="156"/>
        <end position="174"/>
    </location>
</feature>
<feature type="transmembrane region" description="Helical" evidence="6">
    <location>
        <begin position="186"/>
        <end position="210"/>
    </location>
</feature>
<dbReference type="GO" id="GO:0005886">
    <property type="term" value="C:plasma membrane"/>
    <property type="evidence" value="ECO:0007669"/>
    <property type="project" value="UniProtKB-SubCell"/>
</dbReference>
<feature type="transmembrane region" description="Helical" evidence="6">
    <location>
        <begin position="216"/>
        <end position="234"/>
    </location>
</feature>
<dbReference type="InterPro" id="IPR050638">
    <property type="entry name" value="AA-Vitamin_Transporters"/>
</dbReference>
<feature type="transmembrane region" description="Helical" evidence="6">
    <location>
        <begin position="89"/>
        <end position="114"/>
    </location>
</feature>
<evidence type="ECO:0000259" key="7">
    <source>
        <dbReference type="Pfam" id="PF00892"/>
    </source>
</evidence>
<evidence type="ECO:0000256" key="3">
    <source>
        <dbReference type="ARBA" id="ARBA00022692"/>
    </source>
</evidence>
<dbReference type="SUPFAM" id="SSF103481">
    <property type="entry name" value="Multidrug resistance efflux transporter EmrE"/>
    <property type="match status" value="2"/>
</dbReference>
<keyword evidence="5 6" id="KW-0472">Membrane</keyword>
<evidence type="ECO:0000256" key="1">
    <source>
        <dbReference type="ARBA" id="ARBA00004651"/>
    </source>
</evidence>
<dbReference type="PANTHER" id="PTHR32322">
    <property type="entry name" value="INNER MEMBRANE TRANSPORTER"/>
    <property type="match status" value="1"/>
</dbReference>
<dbReference type="EMBL" id="FXBL01000004">
    <property type="protein sequence ID" value="SMH55421.1"/>
    <property type="molecule type" value="Genomic_DNA"/>
</dbReference>
<evidence type="ECO:0000256" key="6">
    <source>
        <dbReference type="SAM" id="Phobius"/>
    </source>
</evidence>
<feature type="transmembrane region" description="Helical" evidence="6">
    <location>
        <begin position="271"/>
        <end position="290"/>
    </location>
</feature>
<evidence type="ECO:0000256" key="4">
    <source>
        <dbReference type="ARBA" id="ARBA00022989"/>
    </source>
</evidence>
<feature type="transmembrane region" description="Helical" evidence="6">
    <location>
        <begin position="64"/>
        <end position="83"/>
    </location>
</feature>
<dbReference type="RefSeq" id="WP_085466934.1">
    <property type="nucleotide sequence ID" value="NZ_FXBL01000004.1"/>
</dbReference>
<keyword evidence="3 6" id="KW-0812">Transmembrane</keyword>
<name>A0A1X7PT78_9HYPH</name>
<dbReference type="AlphaFoldDB" id="A0A1X7PT78"/>
<evidence type="ECO:0000256" key="5">
    <source>
        <dbReference type="ARBA" id="ARBA00023136"/>
    </source>
</evidence>
<keyword evidence="2" id="KW-1003">Cell membrane</keyword>
<keyword evidence="4 6" id="KW-1133">Transmembrane helix</keyword>
<dbReference type="Proteomes" id="UP000193083">
    <property type="component" value="Unassembled WGS sequence"/>
</dbReference>